<dbReference type="Proteomes" id="UP000799302">
    <property type="component" value="Unassembled WGS sequence"/>
</dbReference>
<reference evidence="2" key="1">
    <citation type="journal article" date="2020" name="Stud. Mycol.">
        <title>101 Dothideomycetes genomes: a test case for predicting lifestyles and emergence of pathogens.</title>
        <authorList>
            <person name="Haridas S."/>
            <person name="Albert R."/>
            <person name="Binder M."/>
            <person name="Bloem J."/>
            <person name="Labutti K."/>
            <person name="Salamov A."/>
            <person name="Andreopoulos B."/>
            <person name="Baker S."/>
            <person name="Barry K."/>
            <person name="Bills G."/>
            <person name="Bluhm B."/>
            <person name="Cannon C."/>
            <person name="Castanera R."/>
            <person name="Culley D."/>
            <person name="Daum C."/>
            <person name="Ezra D."/>
            <person name="Gonzalez J."/>
            <person name="Henrissat B."/>
            <person name="Kuo A."/>
            <person name="Liang C."/>
            <person name="Lipzen A."/>
            <person name="Lutzoni F."/>
            <person name="Magnuson J."/>
            <person name="Mondo S."/>
            <person name="Nolan M."/>
            <person name="Ohm R."/>
            <person name="Pangilinan J."/>
            <person name="Park H.-J."/>
            <person name="Ramirez L."/>
            <person name="Alfaro M."/>
            <person name="Sun H."/>
            <person name="Tritt A."/>
            <person name="Yoshinaga Y."/>
            <person name="Zwiers L.-H."/>
            <person name="Turgeon B."/>
            <person name="Goodwin S."/>
            <person name="Spatafora J."/>
            <person name="Crous P."/>
            <person name="Grigoriev I."/>
        </authorList>
    </citation>
    <scope>NUCLEOTIDE SEQUENCE</scope>
    <source>
        <strain evidence="2">CBS 115976</strain>
    </source>
</reference>
<sequence>MNPNRPQPPPQPPQSWRSEELQPIDEREWVHLFSEILQQARRPPLQQPVQSASTILHEYITNNGIVPAWDEIPLPGGRSLRSFQHAFDNFSRQGANAYYPMNPPPLKRSLQVDSQTQHGRVIAPKPVAGPVGPTRPIGPTHSTPLSPMGGPHMPTEQRKKRGRPSKKEQEERRLMFAAARMEQTQHPGPMAYLQSPATYGHPQQPMPSSEISPTVPQSAPHSVPQSPVIPAPLQPGATMSTPRQASRAESSGTSNSSGKRKRGRPGKTPSAVNPQPFGSIGRSEDYNTPPHTASREERRESEPSLREPQGGSSSAPPETGGRSGQADTGESTQQGSWKNTILNE</sequence>
<feature type="region of interest" description="Disordered" evidence="1">
    <location>
        <begin position="123"/>
        <end position="170"/>
    </location>
</feature>
<evidence type="ECO:0000313" key="3">
    <source>
        <dbReference type="Proteomes" id="UP000799302"/>
    </source>
</evidence>
<feature type="compositionally biased region" description="Polar residues" evidence="1">
    <location>
        <begin position="206"/>
        <end position="225"/>
    </location>
</feature>
<feature type="compositionally biased region" description="Pro residues" evidence="1">
    <location>
        <begin position="1"/>
        <end position="13"/>
    </location>
</feature>
<gene>
    <name evidence="2" type="ORF">BT63DRAFT_412455</name>
</gene>
<dbReference type="OrthoDB" id="5371646at2759"/>
<feature type="region of interest" description="Disordered" evidence="1">
    <location>
        <begin position="1"/>
        <end position="21"/>
    </location>
</feature>
<dbReference type="EMBL" id="MU004233">
    <property type="protein sequence ID" value="KAF2671422.1"/>
    <property type="molecule type" value="Genomic_DNA"/>
</dbReference>
<keyword evidence="3" id="KW-1185">Reference proteome</keyword>
<feature type="region of interest" description="Disordered" evidence="1">
    <location>
        <begin position="183"/>
        <end position="344"/>
    </location>
</feature>
<organism evidence="2 3">
    <name type="scientific">Microthyrium microscopicum</name>
    <dbReference type="NCBI Taxonomy" id="703497"/>
    <lineage>
        <taxon>Eukaryota</taxon>
        <taxon>Fungi</taxon>
        <taxon>Dikarya</taxon>
        <taxon>Ascomycota</taxon>
        <taxon>Pezizomycotina</taxon>
        <taxon>Dothideomycetes</taxon>
        <taxon>Dothideomycetes incertae sedis</taxon>
        <taxon>Microthyriales</taxon>
        <taxon>Microthyriaceae</taxon>
        <taxon>Microthyrium</taxon>
    </lineage>
</organism>
<evidence type="ECO:0008006" key="4">
    <source>
        <dbReference type="Google" id="ProtNLM"/>
    </source>
</evidence>
<evidence type="ECO:0000313" key="2">
    <source>
        <dbReference type="EMBL" id="KAF2671422.1"/>
    </source>
</evidence>
<feature type="compositionally biased region" description="Polar residues" evidence="1">
    <location>
        <begin position="237"/>
        <end position="257"/>
    </location>
</feature>
<feature type="compositionally biased region" description="Polar residues" evidence="1">
    <location>
        <begin position="325"/>
        <end position="344"/>
    </location>
</feature>
<protein>
    <recommendedName>
        <fullName evidence="4">AT hook domain-containing protein</fullName>
    </recommendedName>
</protein>
<feature type="compositionally biased region" description="Basic and acidic residues" evidence="1">
    <location>
        <begin position="293"/>
        <end position="305"/>
    </location>
</feature>
<name>A0A6A6UGV6_9PEZI</name>
<proteinExistence type="predicted"/>
<accession>A0A6A6UGV6</accession>
<dbReference type="AlphaFoldDB" id="A0A6A6UGV6"/>
<evidence type="ECO:0000256" key="1">
    <source>
        <dbReference type="SAM" id="MobiDB-lite"/>
    </source>
</evidence>